<dbReference type="EMBL" id="LCOQ01000001">
    <property type="protein sequence ID" value="KKU81180.1"/>
    <property type="molecule type" value="Genomic_DNA"/>
</dbReference>
<protein>
    <recommendedName>
        <fullName evidence="4">DUF559 domain-containing protein</fullName>
    </recommendedName>
</protein>
<sequence>RQRYKDRRKDRAYAGAGYRVFRFPERLVRSDADALVDALLRALVAEIDAIESAAVGAVGIEDESEHATQDTAGARTAAGA</sequence>
<accession>A0A0G1WG23</accession>
<evidence type="ECO:0000256" key="1">
    <source>
        <dbReference type="SAM" id="MobiDB-lite"/>
    </source>
</evidence>
<evidence type="ECO:0008006" key="4">
    <source>
        <dbReference type="Google" id="ProtNLM"/>
    </source>
</evidence>
<name>A0A0G1WG23_9BACT</name>
<dbReference type="AlphaFoldDB" id="A0A0G1WG23"/>
<evidence type="ECO:0000313" key="2">
    <source>
        <dbReference type="EMBL" id="KKU81180.1"/>
    </source>
</evidence>
<proteinExistence type="predicted"/>
<comment type="caution">
    <text evidence="2">The sequence shown here is derived from an EMBL/GenBank/DDBJ whole genome shotgun (WGS) entry which is preliminary data.</text>
</comment>
<feature type="region of interest" description="Disordered" evidence="1">
    <location>
        <begin position="61"/>
        <end position="80"/>
    </location>
</feature>
<gene>
    <name evidence="2" type="ORF">UY08_C0001G0025</name>
</gene>
<organism evidence="2 3">
    <name type="scientific">Candidatus Gottesmanbacteria bacterium GW2011_GWA1_47_8</name>
    <dbReference type="NCBI Taxonomy" id="1618438"/>
    <lineage>
        <taxon>Bacteria</taxon>
        <taxon>Candidatus Gottesmaniibacteriota</taxon>
    </lineage>
</organism>
<reference evidence="2 3" key="1">
    <citation type="journal article" date="2015" name="Nature">
        <title>rRNA introns, odd ribosomes, and small enigmatic genomes across a large radiation of phyla.</title>
        <authorList>
            <person name="Brown C.T."/>
            <person name="Hug L.A."/>
            <person name="Thomas B.C."/>
            <person name="Sharon I."/>
            <person name="Castelle C.J."/>
            <person name="Singh A."/>
            <person name="Wilkins M.J."/>
            <person name="Williams K.H."/>
            <person name="Banfield J.F."/>
        </authorList>
    </citation>
    <scope>NUCLEOTIDE SEQUENCE [LARGE SCALE GENOMIC DNA]</scope>
</reference>
<dbReference type="Proteomes" id="UP000034212">
    <property type="component" value="Unassembled WGS sequence"/>
</dbReference>
<feature type="non-terminal residue" evidence="2">
    <location>
        <position position="1"/>
    </location>
</feature>
<evidence type="ECO:0000313" key="3">
    <source>
        <dbReference type="Proteomes" id="UP000034212"/>
    </source>
</evidence>